<dbReference type="Proteomes" id="UP000750334">
    <property type="component" value="Unassembled WGS sequence"/>
</dbReference>
<organism evidence="1 2">
    <name type="scientific">Maudiozyma exigua</name>
    <name type="common">Yeast</name>
    <name type="synonym">Kazachstania exigua</name>
    <dbReference type="NCBI Taxonomy" id="34358"/>
    <lineage>
        <taxon>Eukaryota</taxon>
        <taxon>Fungi</taxon>
        <taxon>Dikarya</taxon>
        <taxon>Ascomycota</taxon>
        <taxon>Saccharomycotina</taxon>
        <taxon>Saccharomycetes</taxon>
        <taxon>Saccharomycetales</taxon>
        <taxon>Saccharomycetaceae</taxon>
        <taxon>Maudiozyma</taxon>
    </lineage>
</organism>
<sequence>MNADIISLESDSNESSHSEIDYELLNRNTELELEELSLEEKLINAEKQWQESLEQLSHAINWLLLPLLGKYMGRKFARIIWSRVAGLVW</sequence>
<dbReference type="GO" id="GO:0005741">
    <property type="term" value="C:mitochondrial outer membrane"/>
    <property type="evidence" value="ECO:0007669"/>
    <property type="project" value="TreeGrafter"/>
</dbReference>
<reference evidence="1 2" key="1">
    <citation type="submission" date="2020-11" db="EMBL/GenBank/DDBJ databases">
        <title>Kefir isolates.</title>
        <authorList>
            <person name="Marcisauskas S."/>
            <person name="Kim Y."/>
            <person name="Blasche S."/>
        </authorList>
    </citation>
    <scope>NUCLEOTIDE SEQUENCE [LARGE SCALE GENOMIC DNA]</scope>
    <source>
        <strain evidence="1 2">OG2</strain>
    </source>
</reference>
<dbReference type="OrthoDB" id="5555533at2759"/>
<dbReference type="GO" id="GO:0070096">
    <property type="term" value="P:mitochondrial outer membrane translocase complex assembly"/>
    <property type="evidence" value="ECO:0007669"/>
    <property type="project" value="InterPro"/>
</dbReference>
<dbReference type="InterPro" id="IPR037652">
    <property type="entry name" value="Mim2"/>
</dbReference>
<dbReference type="GO" id="GO:0045040">
    <property type="term" value="P:protein insertion into mitochondrial outer membrane"/>
    <property type="evidence" value="ECO:0007669"/>
    <property type="project" value="InterPro"/>
</dbReference>
<evidence type="ECO:0000313" key="2">
    <source>
        <dbReference type="Proteomes" id="UP000750334"/>
    </source>
</evidence>
<dbReference type="AlphaFoldDB" id="A0A9P6WAM5"/>
<dbReference type="EMBL" id="PUHR01000059">
    <property type="protein sequence ID" value="KAG0668735.1"/>
    <property type="molecule type" value="Genomic_DNA"/>
</dbReference>
<dbReference type="PANTHER" id="PTHR28230:SF1">
    <property type="entry name" value="MITOCHONDRIAL IMPORT PROTEIN 2"/>
    <property type="match status" value="1"/>
</dbReference>
<dbReference type="Pfam" id="PF19117">
    <property type="entry name" value="Mim2"/>
    <property type="match status" value="1"/>
</dbReference>
<proteinExistence type="predicted"/>
<comment type="caution">
    <text evidence="1">The sequence shown here is derived from an EMBL/GenBank/DDBJ whole genome shotgun (WGS) entry which is preliminary data.</text>
</comment>
<evidence type="ECO:0000313" key="1">
    <source>
        <dbReference type="EMBL" id="KAG0668735.1"/>
    </source>
</evidence>
<dbReference type="PANTHER" id="PTHR28230">
    <property type="entry name" value="CHROMOSOME 1, WHOLE GENOME SHOTGUN SEQUENCE"/>
    <property type="match status" value="1"/>
</dbReference>
<gene>
    <name evidence="1" type="ORF">C6P45_004403</name>
</gene>
<keyword evidence="2" id="KW-1185">Reference proteome</keyword>
<name>A0A9P6WAM5_MAUEX</name>
<accession>A0A9P6WAM5</accession>
<protein>
    <submittedName>
        <fullName evidence="1">Uncharacterized protein</fullName>
    </submittedName>
</protein>